<dbReference type="PROSITE" id="PS00028">
    <property type="entry name" value="ZINC_FINGER_C2H2_1"/>
    <property type="match status" value="1"/>
</dbReference>
<comment type="caution">
    <text evidence="7">The sequence shown here is derived from an EMBL/GenBank/DDBJ whole genome shotgun (WGS) entry which is preliminary data.</text>
</comment>
<dbReference type="InterPro" id="IPR022755">
    <property type="entry name" value="Znf_C2H2_jaz"/>
</dbReference>
<gene>
    <name evidence="7" type="ORF">EIP91_012342</name>
</gene>
<reference evidence="7 8" key="1">
    <citation type="submission" date="2018-11" db="EMBL/GenBank/DDBJ databases">
        <title>Genome assembly of Steccherinum ochraceum LE-BIN_3174, the white-rot fungus of the Steccherinaceae family (The Residual Polyporoid clade, Polyporales, Basidiomycota).</title>
        <authorList>
            <person name="Fedorova T.V."/>
            <person name="Glazunova O.A."/>
            <person name="Landesman E.O."/>
            <person name="Moiseenko K.V."/>
            <person name="Psurtseva N.V."/>
            <person name="Savinova O.S."/>
            <person name="Shakhova N.V."/>
            <person name="Tyazhelova T.V."/>
            <person name="Vasina D.V."/>
        </authorList>
    </citation>
    <scope>NUCLEOTIDE SEQUENCE [LARGE SCALE GENOMIC DNA]</scope>
    <source>
        <strain evidence="7 8">LE-BIN_3174</strain>
    </source>
</reference>
<evidence type="ECO:0000256" key="5">
    <source>
        <dbReference type="PROSITE-ProRule" id="PRU00042"/>
    </source>
</evidence>
<dbReference type="GO" id="GO:0005634">
    <property type="term" value="C:nucleus"/>
    <property type="evidence" value="ECO:0007669"/>
    <property type="project" value="TreeGrafter"/>
</dbReference>
<dbReference type="PROSITE" id="PS50157">
    <property type="entry name" value="ZINC_FINGER_C2H2_2"/>
    <property type="match status" value="1"/>
</dbReference>
<feature type="domain" description="C2H2-type" evidence="6">
    <location>
        <begin position="610"/>
        <end position="639"/>
    </location>
</feature>
<dbReference type="GO" id="GO:0008270">
    <property type="term" value="F:zinc ion binding"/>
    <property type="evidence" value="ECO:0007669"/>
    <property type="project" value="UniProtKB-KW"/>
</dbReference>
<evidence type="ECO:0000256" key="1">
    <source>
        <dbReference type="ARBA" id="ARBA00022723"/>
    </source>
</evidence>
<evidence type="ECO:0000256" key="3">
    <source>
        <dbReference type="ARBA" id="ARBA00022771"/>
    </source>
</evidence>
<keyword evidence="8" id="KW-1185">Reference proteome</keyword>
<proteinExistence type="predicted"/>
<name>A0A4R0RGT5_9APHY</name>
<dbReference type="Proteomes" id="UP000292702">
    <property type="component" value="Unassembled WGS sequence"/>
</dbReference>
<dbReference type="SMART" id="SM00355">
    <property type="entry name" value="ZnF_C2H2"/>
    <property type="match status" value="3"/>
</dbReference>
<evidence type="ECO:0000313" key="8">
    <source>
        <dbReference type="Proteomes" id="UP000292702"/>
    </source>
</evidence>
<keyword evidence="4" id="KW-0862">Zinc</keyword>
<evidence type="ECO:0000256" key="4">
    <source>
        <dbReference type="ARBA" id="ARBA00022833"/>
    </source>
</evidence>
<dbReference type="Gene3D" id="3.30.160.60">
    <property type="entry name" value="Classic Zinc Finger"/>
    <property type="match status" value="2"/>
</dbReference>
<sequence>MSDNNAASSSFATTFIDLTGSIDNYPLSGPTSGTWQAGADDTIRGADFANGHATAQVSLPVEVWETVIEVAALYHLIDGLKTATNTLYACALACRSWNPTSTRMLYTEAVILTDSTTLRLFTSTIQQRPYLAKFVRNMVIQNDHDDVHSLRYRHTDLRDTKIHQDGRQNADWNTVASVYPLSLAPKLPNLRYLSICTPRISEARSVVLHPRYFQTMHLFSSIRELHYVARYSHPLRDLIRLVSSFPALRHLHLGLLDGEPTINSALPLDSQLSGGRVRSALVSLRLVCGHGEGDMRFLAWLSTSSWTGTLEDIELRVIPPIRRPWVQRASLRPLGSFLSACKQLSKLQLYMNLDSDTDFDSGYMDLPDHYLLRNLSIGFDYPTKSAILPANKSMARFIQALPANVLEEMSFYLITGATWWVKPAGECGVIDTILAEKQQGIQSMLIDVDEENFPKVVARGIPITLYKNRGDSALSQTLYPASHYAMYDRINVDSSGSGYMDSRLSPCDRVFQNENNLDQHLRSSAHQPKSVKCPLCTQGFVSVSALILHCEVGACPSGVTRQDVDRYVANRDTGHIITDPRRMIQGPDGSYEPRNTRRWATERSWNGHGWECILCHREFGSLDALNRHLQSPAHADKIYRCPVVVNGCGTQFSTLSALVSHVEVGKCGVQKFHRQIGNALDGLANGFRTLTL</sequence>
<dbReference type="GO" id="GO:0000981">
    <property type="term" value="F:DNA-binding transcription factor activity, RNA polymerase II-specific"/>
    <property type="evidence" value="ECO:0007669"/>
    <property type="project" value="TreeGrafter"/>
</dbReference>
<dbReference type="STRING" id="92696.A0A4R0RGT5"/>
<dbReference type="SUPFAM" id="SSF57667">
    <property type="entry name" value="beta-beta-alpha zinc fingers"/>
    <property type="match status" value="1"/>
</dbReference>
<dbReference type="Pfam" id="PF12874">
    <property type="entry name" value="zf-met"/>
    <property type="match status" value="1"/>
</dbReference>
<evidence type="ECO:0000259" key="6">
    <source>
        <dbReference type="PROSITE" id="PS50157"/>
    </source>
</evidence>
<keyword evidence="1" id="KW-0479">Metal-binding</keyword>
<protein>
    <recommendedName>
        <fullName evidence="6">C2H2-type domain-containing protein</fullName>
    </recommendedName>
</protein>
<dbReference type="GO" id="GO:0000977">
    <property type="term" value="F:RNA polymerase II transcription regulatory region sequence-specific DNA binding"/>
    <property type="evidence" value="ECO:0007669"/>
    <property type="project" value="TreeGrafter"/>
</dbReference>
<keyword evidence="3 5" id="KW-0863">Zinc-finger</keyword>
<dbReference type="Pfam" id="PF12171">
    <property type="entry name" value="zf-C2H2_jaz"/>
    <property type="match status" value="1"/>
</dbReference>
<dbReference type="OrthoDB" id="6077919at2759"/>
<dbReference type="InterPro" id="IPR013087">
    <property type="entry name" value="Znf_C2H2_type"/>
</dbReference>
<evidence type="ECO:0000256" key="2">
    <source>
        <dbReference type="ARBA" id="ARBA00022737"/>
    </source>
</evidence>
<accession>A0A4R0RGT5</accession>
<dbReference type="PANTHER" id="PTHR24409">
    <property type="entry name" value="ZINC FINGER PROTEIN 142"/>
    <property type="match status" value="1"/>
</dbReference>
<dbReference type="InterPro" id="IPR036236">
    <property type="entry name" value="Znf_C2H2_sf"/>
</dbReference>
<organism evidence="7 8">
    <name type="scientific">Steccherinum ochraceum</name>
    <dbReference type="NCBI Taxonomy" id="92696"/>
    <lineage>
        <taxon>Eukaryota</taxon>
        <taxon>Fungi</taxon>
        <taxon>Dikarya</taxon>
        <taxon>Basidiomycota</taxon>
        <taxon>Agaricomycotina</taxon>
        <taxon>Agaricomycetes</taxon>
        <taxon>Polyporales</taxon>
        <taxon>Steccherinaceae</taxon>
        <taxon>Steccherinum</taxon>
    </lineage>
</organism>
<evidence type="ECO:0000313" key="7">
    <source>
        <dbReference type="EMBL" id="TCD67481.1"/>
    </source>
</evidence>
<dbReference type="PANTHER" id="PTHR24409:SF356">
    <property type="entry name" value="C2H2 FINGER DOMAIN TRANSCRIPTION FACTOR (EUROFUNG)"/>
    <property type="match status" value="1"/>
</dbReference>
<dbReference type="AlphaFoldDB" id="A0A4R0RGT5"/>
<keyword evidence="2" id="KW-0677">Repeat</keyword>
<dbReference type="EMBL" id="RWJN01000096">
    <property type="protein sequence ID" value="TCD67481.1"/>
    <property type="molecule type" value="Genomic_DNA"/>
</dbReference>